<dbReference type="KEGG" id="mdx:BTO20_38390"/>
<dbReference type="EMBL" id="CP020812">
    <property type="protein sequence ID" value="ART74475.1"/>
    <property type="molecule type" value="Genomic_DNA"/>
</dbReference>
<accession>A0A1Y0CHT3</accession>
<evidence type="ECO:0000313" key="2">
    <source>
        <dbReference type="EMBL" id="ART74475.1"/>
    </source>
</evidence>
<sequence>MTARLPGPPPLAELRAIGIRDNEYRSAPTNQLWWRIHRTSGAHVLAWNAFRENGPRLRFDPHPLPVGNHPGIGVWYGASEPLAALAESFQIDRTIDRFRGAPYLTALRFTRELRLLDLAADSAGSWPTRAGGTFALSTGPHSITQRWARRIAEAFPDVDGVLYNSRFSGRHCVALFVPAVPAMPSRPVLSLPLSHPGLAVRIASAAQQLGYRGRLPGLLK</sequence>
<evidence type="ECO:0000259" key="1">
    <source>
        <dbReference type="SMART" id="SM00953"/>
    </source>
</evidence>
<dbReference type="RefSeq" id="WP_087083843.1">
    <property type="nucleotide sequence ID" value="NZ_CP020812.1"/>
</dbReference>
<keyword evidence="2" id="KW-0614">Plasmid</keyword>
<proteinExistence type="predicted"/>
<dbReference type="OrthoDB" id="3256236at2"/>
<evidence type="ECO:0000313" key="3">
    <source>
        <dbReference type="Proteomes" id="UP000195331"/>
    </source>
</evidence>
<geneLocation type="plasmid" evidence="2 3">
    <name>unnamed3</name>
</geneLocation>
<gene>
    <name evidence="2" type="ORF">BTO20_38390</name>
</gene>
<keyword evidence="3" id="KW-1185">Reference proteome</keyword>
<feature type="domain" description="RES" evidence="1">
    <location>
        <begin position="49"/>
        <end position="187"/>
    </location>
</feature>
<protein>
    <recommendedName>
        <fullName evidence="1">RES domain-containing protein</fullName>
    </recommendedName>
</protein>
<dbReference type="Pfam" id="PF08808">
    <property type="entry name" value="RES"/>
    <property type="match status" value="1"/>
</dbReference>
<reference evidence="2 3" key="1">
    <citation type="submission" date="2017-04" db="EMBL/GenBank/DDBJ databases">
        <title>Whole Genome Sequence of 1,4-Dioxane Degrading Bacterium Mycobacterium dioxanotrophicus PH-06.</title>
        <authorList>
            <person name="He Y."/>
        </authorList>
    </citation>
    <scope>NUCLEOTIDE SEQUENCE [LARGE SCALE GENOMIC DNA]</scope>
    <source>
        <strain evidence="2 3">PH-06</strain>
        <plasmid evidence="2 3">unnamed3</plasmid>
    </source>
</reference>
<dbReference type="Proteomes" id="UP000195331">
    <property type="component" value="Plasmid unnamed3"/>
</dbReference>
<dbReference type="InterPro" id="IPR014914">
    <property type="entry name" value="RES_dom"/>
</dbReference>
<dbReference type="AlphaFoldDB" id="A0A1Y0CHT3"/>
<organism evidence="2 3">
    <name type="scientific">Mycobacterium dioxanotrophicus</name>
    <dbReference type="NCBI Taxonomy" id="482462"/>
    <lineage>
        <taxon>Bacteria</taxon>
        <taxon>Bacillati</taxon>
        <taxon>Actinomycetota</taxon>
        <taxon>Actinomycetes</taxon>
        <taxon>Mycobacteriales</taxon>
        <taxon>Mycobacteriaceae</taxon>
        <taxon>Mycobacterium</taxon>
    </lineage>
</organism>
<name>A0A1Y0CHT3_9MYCO</name>
<dbReference type="SMART" id="SM00953">
    <property type="entry name" value="RES"/>
    <property type="match status" value="1"/>
</dbReference>